<accession>A0ABP9JYP1</accession>
<name>A0ABP9JYP1_9NOCA</name>
<dbReference type="InterPro" id="IPR049244">
    <property type="entry name" value="DUF6879"/>
</dbReference>
<proteinExistence type="predicted"/>
<dbReference type="RefSeq" id="WP_345494253.1">
    <property type="nucleotide sequence ID" value="NZ_BAABJM010000001.1"/>
</dbReference>
<dbReference type="EMBL" id="BAABJM010000001">
    <property type="protein sequence ID" value="GAA5047642.1"/>
    <property type="molecule type" value="Genomic_DNA"/>
</dbReference>
<sequence length="176" mass="20324">MELLTDQQWDDLHASATRSAVHLELRDVYVVPDEVERVDRWRAGLLTDEEDAQWWQPWVDMTRRQTARGVQMRRARIVSEPVSDYIHYEWATTRNTDGGEQVRWLPRHLTTGLALTVVDYWLFDDATVVFNHFAGSGVWIGNEVSTDPATAELCRKSFEAVWSLAVPHGEYKPILA</sequence>
<evidence type="ECO:0000313" key="2">
    <source>
        <dbReference type="EMBL" id="GAA5047642.1"/>
    </source>
</evidence>
<evidence type="ECO:0000259" key="1">
    <source>
        <dbReference type="Pfam" id="PF21806"/>
    </source>
</evidence>
<comment type="caution">
    <text evidence="2">The sequence shown here is derived from an EMBL/GenBank/DDBJ whole genome shotgun (WGS) entry which is preliminary data.</text>
</comment>
<feature type="domain" description="DUF6879" evidence="1">
    <location>
        <begin position="8"/>
        <end position="172"/>
    </location>
</feature>
<gene>
    <name evidence="2" type="ORF">GCM10023318_14430</name>
</gene>
<dbReference type="Proteomes" id="UP001500603">
    <property type="component" value="Unassembled WGS sequence"/>
</dbReference>
<evidence type="ECO:0000313" key="3">
    <source>
        <dbReference type="Proteomes" id="UP001500603"/>
    </source>
</evidence>
<dbReference type="Pfam" id="PF21806">
    <property type="entry name" value="DUF6879"/>
    <property type="match status" value="1"/>
</dbReference>
<protein>
    <recommendedName>
        <fullName evidence="1">DUF6879 domain-containing protein</fullName>
    </recommendedName>
</protein>
<reference evidence="3" key="1">
    <citation type="journal article" date="2019" name="Int. J. Syst. Evol. Microbiol.">
        <title>The Global Catalogue of Microorganisms (GCM) 10K type strain sequencing project: providing services to taxonomists for standard genome sequencing and annotation.</title>
        <authorList>
            <consortium name="The Broad Institute Genomics Platform"/>
            <consortium name="The Broad Institute Genome Sequencing Center for Infectious Disease"/>
            <person name="Wu L."/>
            <person name="Ma J."/>
        </authorList>
    </citation>
    <scope>NUCLEOTIDE SEQUENCE [LARGE SCALE GENOMIC DNA]</scope>
    <source>
        <strain evidence="3">JCM 18298</strain>
    </source>
</reference>
<keyword evidence="3" id="KW-1185">Reference proteome</keyword>
<organism evidence="2 3">
    <name type="scientific">Nocardia callitridis</name>
    <dbReference type="NCBI Taxonomy" id="648753"/>
    <lineage>
        <taxon>Bacteria</taxon>
        <taxon>Bacillati</taxon>
        <taxon>Actinomycetota</taxon>
        <taxon>Actinomycetes</taxon>
        <taxon>Mycobacteriales</taxon>
        <taxon>Nocardiaceae</taxon>
        <taxon>Nocardia</taxon>
    </lineage>
</organism>